<keyword evidence="7" id="KW-0528">Neurotoxin</keyword>
<dbReference type="Pfam" id="PF12796">
    <property type="entry name" value="Ank_2"/>
    <property type="match status" value="1"/>
</dbReference>
<keyword evidence="9" id="KW-0638">Presynaptic neurotoxin</keyword>
<comment type="subcellular location">
    <subcellularLocation>
        <location evidence="2">Secreted</location>
    </subcellularLocation>
    <subcellularLocation>
        <location evidence="1">Target cell membrane</location>
    </subcellularLocation>
</comment>
<evidence type="ECO:0000256" key="12">
    <source>
        <dbReference type="PROSITE-ProRule" id="PRU00023"/>
    </source>
</evidence>
<evidence type="ECO:0000256" key="11">
    <source>
        <dbReference type="ARBA" id="ARBA00023298"/>
    </source>
</evidence>
<evidence type="ECO:0000256" key="7">
    <source>
        <dbReference type="ARBA" id="ARBA00022699"/>
    </source>
</evidence>
<evidence type="ECO:0000256" key="1">
    <source>
        <dbReference type="ARBA" id="ARBA00004175"/>
    </source>
</evidence>
<evidence type="ECO:0000313" key="14">
    <source>
        <dbReference type="Proteomes" id="UP000499080"/>
    </source>
</evidence>
<dbReference type="PANTHER" id="PTHR24171">
    <property type="entry name" value="ANKYRIN REPEAT DOMAIN-CONTAINING PROTEIN 39-RELATED"/>
    <property type="match status" value="1"/>
</dbReference>
<gene>
    <name evidence="13" type="ORF">AVEN_177897_1</name>
</gene>
<dbReference type="EMBL" id="BGPR01004467">
    <property type="protein sequence ID" value="GBM99953.1"/>
    <property type="molecule type" value="Genomic_DNA"/>
</dbReference>
<reference evidence="13 14" key="1">
    <citation type="journal article" date="2019" name="Sci. Rep.">
        <title>Orb-weaving spider Araneus ventricosus genome elucidates the spidroin gene catalogue.</title>
        <authorList>
            <person name="Kono N."/>
            <person name="Nakamura H."/>
            <person name="Ohtoshi R."/>
            <person name="Moran D.A.P."/>
            <person name="Shinohara A."/>
            <person name="Yoshida Y."/>
            <person name="Fujiwara M."/>
            <person name="Mori M."/>
            <person name="Tomita M."/>
            <person name="Arakawa K."/>
        </authorList>
    </citation>
    <scope>NUCLEOTIDE SEQUENCE [LARGE SCALE GENOMIC DNA]</scope>
</reference>
<evidence type="ECO:0000256" key="6">
    <source>
        <dbReference type="ARBA" id="ARBA00022656"/>
    </source>
</evidence>
<dbReference type="SUPFAM" id="SSF48403">
    <property type="entry name" value="Ankyrin repeat"/>
    <property type="match status" value="1"/>
</dbReference>
<accession>A0A4Y2KB72</accession>
<organism evidence="13 14">
    <name type="scientific">Araneus ventricosus</name>
    <name type="common">Orbweaver spider</name>
    <name type="synonym">Epeira ventricosa</name>
    <dbReference type="NCBI Taxonomy" id="182803"/>
    <lineage>
        <taxon>Eukaryota</taxon>
        <taxon>Metazoa</taxon>
        <taxon>Ecdysozoa</taxon>
        <taxon>Arthropoda</taxon>
        <taxon>Chelicerata</taxon>
        <taxon>Arachnida</taxon>
        <taxon>Araneae</taxon>
        <taxon>Araneomorphae</taxon>
        <taxon>Entelegynae</taxon>
        <taxon>Araneoidea</taxon>
        <taxon>Araneidae</taxon>
        <taxon>Araneus</taxon>
    </lineage>
</organism>
<keyword evidence="3" id="KW-0268">Exocytosis</keyword>
<evidence type="ECO:0000256" key="2">
    <source>
        <dbReference type="ARBA" id="ARBA00004613"/>
    </source>
</evidence>
<evidence type="ECO:0000256" key="3">
    <source>
        <dbReference type="ARBA" id="ARBA00022483"/>
    </source>
</evidence>
<dbReference type="GO" id="GO:0006887">
    <property type="term" value="P:exocytosis"/>
    <property type="evidence" value="ECO:0007669"/>
    <property type="project" value="UniProtKB-KW"/>
</dbReference>
<dbReference type="Proteomes" id="UP000499080">
    <property type="component" value="Unassembled WGS sequence"/>
</dbReference>
<keyword evidence="5" id="KW-1052">Target cell membrane</keyword>
<dbReference type="GO" id="GO:0044231">
    <property type="term" value="C:host cell presynaptic membrane"/>
    <property type="evidence" value="ECO:0007669"/>
    <property type="project" value="UniProtKB-KW"/>
</dbReference>
<keyword evidence="6" id="KW-0800">Toxin</keyword>
<keyword evidence="8" id="KW-0677">Repeat</keyword>
<dbReference type="PROSITE" id="PS50088">
    <property type="entry name" value="ANK_REPEAT"/>
    <property type="match status" value="1"/>
</dbReference>
<keyword evidence="14" id="KW-1185">Reference proteome</keyword>
<sequence>MKDILIEEQASVNICDCDEFNTLRLDAAKGDLKFVKYCLKDGCDINIRTQVCCYTPLHSAAESGHAEMTEFLLDNGADINEKTIFNHTVLELFILPIDSLLAY</sequence>
<proteinExistence type="predicted"/>
<keyword evidence="4" id="KW-0964">Secreted</keyword>
<evidence type="ECO:0000256" key="4">
    <source>
        <dbReference type="ARBA" id="ARBA00022525"/>
    </source>
</evidence>
<keyword evidence="11" id="KW-0472">Membrane</keyword>
<evidence type="ECO:0000313" key="13">
    <source>
        <dbReference type="EMBL" id="GBM99953.1"/>
    </source>
</evidence>
<dbReference type="InterPro" id="IPR002110">
    <property type="entry name" value="Ankyrin_rpt"/>
</dbReference>
<feature type="repeat" description="ANK" evidence="12">
    <location>
        <begin position="55"/>
        <end position="84"/>
    </location>
</feature>
<dbReference type="GO" id="GO:0044218">
    <property type="term" value="C:other organism cell membrane"/>
    <property type="evidence" value="ECO:0007669"/>
    <property type="project" value="UniProtKB-KW"/>
</dbReference>
<evidence type="ECO:0000256" key="9">
    <source>
        <dbReference type="ARBA" id="ARBA00023028"/>
    </source>
</evidence>
<evidence type="ECO:0000256" key="8">
    <source>
        <dbReference type="ARBA" id="ARBA00022737"/>
    </source>
</evidence>
<dbReference type="GO" id="GO:0005576">
    <property type="term" value="C:extracellular region"/>
    <property type="evidence" value="ECO:0007669"/>
    <property type="project" value="UniProtKB-SubCell"/>
</dbReference>
<keyword evidence="11" id="KW-1053">Target membrane</keyword>
<dbReference type="PROSITE" id="PS50297">
    <property type="entry name" value="ANK_REP_REGION"/>
    <property type="match status" value="1"/>
</dbReference>
<keyword evidence="10 12" id="KW-0040">ANK repeat</keyword>
<dbReference type="Gene3D" id="1.25.40.20">
    <property type="entry name" value="Ankyrin repeat-containing domain"/>
    <property type="match status" value="1"/>
</dbReference>
<dbReference type="InterPro" id="IPR036770">
    <property type="entry name" value="Ankyrin_rpt-contain_sf"/>
</dbReference>
<comment type="caution">
    <text evidence="13">The sequence shown here is derived from an EMBL/GenBank/DDBJ whole genome shotgun (WGS) entry which is preliminary data.</text>
</comment>
<protein>
    <submittedName>
        <fullName evidence="13">Uncharacterized protein</fullName>
    </submittedName>
</protein>
<dbReference type="OrthoDB" id="194358at2759"/>
<name>A0A4Y2KB72_ARAVE</name>
<dbReference type="GO" id="GO:0090729">
    <property type="term" value="F:toxin activity"/>
    <property type="evidence" value="ECO:0007669"/>
    <property type="project" value="UniProtKB-KW"/>
</dbReference>
<dbReference type="SMART" id="SM00248">
    <property type="entry name" value="ANK"/>
    <property type="match status" value="2"/>
</dbReference>
<evidence type="ECO:0000256" key="5">
    <source>
        <dbReference type="ARBA" id="ARBA00022537"/>
    </source>
</evidence>
<dbReference type="AlphaFoldDB" id="A0A4Y2KB72"/>
<evidence type="ECO:0000256" key="10">
    <source>
        <dbReference type="ARBA" id="ARBA00023043"/>
    </source>
</evidence>